<comment type="caution">
    <text evidence="4">The sequence shown here is derived from an EMBL/GenBank/DDBJ whole genome shotgun (WGS) entry which is preliminary data.</text>
</comment>
<evidence type="ECO:0000313" key="4">
    <source>
        <dbReference type="EMBL" id="KAL0961689.1"/>
    </source>
</evidence>
<keyword evidence="5" id="KW-1185">Reference proteome</keyword>
<name>A0ABD0VVG7_UMBPY</name>
<reference evidence="4 5" key="1">
    <citation type="submission" date="2024-06" db="EMBL/GenBank/DDBJ databases">
        <authorList>
            <person name="Pan Q."/>
            <person name="Wen M."/>
            <person name="Jouanno E."/>
            <person name="Zahm M."/>
            <person name="Klopp C."/>
            <person name="Cabau C."/>
            <person name="Louis A."/>
            <person name="Berthelot C."/>
            <person name="Parey E."/>
            <person name="Roest Crollius H."/>
            <person name="Montfort J."/>
            <person name="Robinson-Rechavi M."/>
            <person name="Bouchez O."/>
            <person name="Lampietro C."/>
            <person name="Lopez Roques C."/>
            <person name="Donnadieu C."/>
            <person name="Postlethwait J."/>
            <person name="Bobe J."/>
            <person name="Verreycken H."/>
            <person name="Guiguen Y."/>
        </authorList>
    </citation>
    <scope>NUCLEOTIDE SEQUENCE [LARGE SCALE GENOMIC DNA]</scope>
    <source>
        <strain evidence="4">Up_M1</strain>
        <tissue evidence="4">Testis</tissue>
    </source>
</reference>
<evidence type="ECO:0000256" key="3">
    <source>
        <dbReference type="ARBA" id="ARBA00025745"/>
    </source>
</evidence>
<sequence>MMFVSIDSTPPSFKGFTLVMPAISVGNVGQLAVDLIVSTLNMCRVGYMHTDCLIPMAGNNPYARSTEDANDLSTNAEVFSSPELRLAVLQIRSPIIQTKSKMFCKRLVSWIKTSGFSRTVMLSSSHAYQRDDQQLLG</sequence>
<dbReference type="InterPro" id="IPR019151">
    <property type="entry name" value="Proteasome_assmbl_chaperone_2"/>
</dbReference>
<dbReference type="InterPro" id="IPR016562">
    <property type="entry name" value="Proteasome_assmbl_chp_2_euk"/>
</dbReference>
<keyword evidence="2" id="KW-0143">Chaperone</keyword>
<protein>
    <recommendedName>
        <fullName evidence="1">Proteasome assembly chaperone 2</fullName>
    </recommendedName>
</protein>
<dbReference type="Pfam" id="PF09754">
    <property type="entry name" value="PAC2"/>
    <property type="match status" value="1"/>
</dbReference>
<dbReference type="AlphaFoldDB" id="A0ABD0VVG7"/>
<dbReference type="PANTHER" id="PTHR12970">
    <property type="entry name" value="PROTEASOME ASSEMBLY CHAPERONE 2"/>
    <property type="match status" value="1"/>
</dbReference>
<dbReference type="InterPro" id="IPR038389">
    <property type="entry name" value="PSMG2_sf"/>
</dbReference>
<gene>
    <name evidence="4" type="ORF">UPYG_G00330450</name>
</gene>
<comment type="similarity">
    <text evidence="3">Belongs to the PSMG2 family.</text>
</comment>
<dbReference type="SUPFAM" id="SSF159659">
    <property type="entry name" value="Cgl1923-like"/>
    <property type="match status" value="1"/>
</dbReference>
<dbReference type="EMBL" id="JAGEUA010000011">
    <property type="protein sequence ID" value="KAL0961689.1"/>
    <property type="molecule type" value="Genomic_DNA"/>
</dbReference>
<evidence type="ECO:0000256" key="1">
    <source>
        <dbReference type="ARBA" id="ARBA00019186"/>
    </source>
</evidence>
<dbReference type="Proteomes" id="UP001557470">
    <property type="component" value="Unassembled WGS sequence"/>
</dbReference>
<accession>A0ABD0VVG7</accession>
<organism evidence="4 5">
    <name type="scientific">Umbra pygmaea</name>
    <name type="common">Eastern mudminnow</name>
    <dbReference type="NCBI Taxonomy" id="75934"/>
    <lineage>
        <taxon>Eukaryota</taxon>
        <taxon>Metazoa</taxon>
        <taxon>Chordata</taxon>
        <taxon>Craniata</taxon>
        <taxon>Vertebrata</taxon>
        <taxon>Euteleostomi</taxon>
        <taxon>Actinopterygii</taxon>
        <taxon>Neopterygii</taxon>
        <taxon>Teleostei</taxon>
        <taxon>Protacanthopterygii</taxon>
        <taxon>Esociformes</taxon>
        <taxon>Umbridae</taxon>
        <taxon>Umbra</taxon>
    </lineage>
</organism>
<dbReference type="PANTHER" id="PTHR12970:SF1">
    <property type="entry name" value="PROTEASOME ASSEMBLY CHAPERONE 2"/>
    <property type="match status" value="1"/>
</dbReference>
<dbReference type="Gene3D" id="3.40.50.10900">
    <property type="entry name" value="PAC-like subunit"/>
    <property type="match status" value="1"/>
</dbReference>
<evidence type="ECO:0000256" key="2">
    <source>
        <dbReference type="ARBA" id="ARBA00023186"/>
    </source>
</evidence>
<evidence type="ECO:0000313" key="5">
    <source>
        <dbReference type="Proteomes" id="UP001557470"/>
    </source>
</evidence>
<proteinExistence type="inferred from homology"/>